<evidence type="ECO:0000313" key="3">
    <source>
        <dbReference type="Proteomes" id="UP000015455"/>
    </source>
</evidence>
<feature type="transmembrane region" description="Helical" evidence="1">
    <location>
        <begin position="57"/>
        <end position="73"/>
    </location>
</feature>
<sequence length="167" mass="18380">MSHGDAMHFPLTIPLQPSKLVIASILAAHAAAGWTLFHVPSLALLQPGVLWSPLRGVSLLLWCGVFGSLLLALRQEHAKAGKALVVHADGMLTCVCADEVLDYRVGAGAVDFGWALWLPLVVLVDAQEGTRERVRQRLMLVRTNTPSRQWRALRIWLRHKSALLRGD</sequence>
<comment type="caution">
    <text evidence="2">The sequence shown here is derived from an EMBL/GenBank/DDBJ whole genome shotgun (WGS) entry which is preliminary data.</text>
</comment>
<dbReference type="AlphaFoldDB" id="S9ZN75"/>
<reference evidence="2 3" key="1">
    <citation type="submission" date="2013-06" db="EMBL/GenBank/DDBJ databases">
        <title>Draft genome sequence of Thauera terpenica.</title>
        <authorList>
            <person name="Liu B."/>
            <person name="Frostegard A.H."/>
            <person name="Shapleigh J.P."/>
        </authorList>
    </citation>
    <scope>NUCLEOTIDE SEQUENCE [LARGE SCALE GENOMIC DNA]</scope>
    <source>
        <strain evidence="2 3">58Eu</strain>
    </source>
</reference>
<protein>
    <recommendedName>
        <fullName evidence="4">Toxin CptA</fullName>
    </recommendedName>
</protein>
<evidence type="ECO:0008006" key="4">
    <source>
        <dbReference type="Google" id="ProtNLM"/>
    </source>
</evidence>
<proteinExistence type="predicted"/>
<evidence type="ECO:0000313" key="2">
    <source>
        <dbReference type="EMBL" id="EPZ16036.1"/>
    </source>
</evidence>
<dbReference type="EMBL" id="ATJV01000048">
    <property type="protein sequence ID" value="EPZ16036.1"/>
    <property type="molecule type" value="Genomic_DNA"/>
</dbReference>
<evidence type="ECO:0000256" key="1">
    <source>
        <dbReference type="SAM" id="Phobius"/>
    </source>
</evidence>
<feature type="transmembrane region" description="Helical" evidence="1">
    <location>
        <begin position="20"/>
        <end position="37"/>
    </location>
</feature>
<dbReference type="Proteomes" id="UP000015455">
    <property type="component" value="Unassembled WGS sequence"/>
</dbReference>
<dbReference type="eggNOG" id="ENOG503442X">
    <property type="taxonomic scope" value="Bacteria"/>
</dbReference>
<keyword evidence="1" id="KW-0812">Transmembrane</keyword>
<dbReference type="PATRIC" id="fig|1348657.5.peg.1447"/>
<name>S9ZN75_9RHOO</name>
<keyword evidence="1" id="KW-1133">Transmembrane helix</keyword>
<dbReference type="STRING" id="1348657.M622_02350"/>
<keyword evidence="1" id="KW-0472">Membrane</keyword>
<accession>S9ZN75</accession>
<keyword evidence="3" id="KW-1185">Reference proteome</keyword>
<gene>
    <name evidence="2" type="ORF">M622_02350</name>
</gene>
<organism evidence="2 3">
    <name type="scientific">Thauera terpenica 58Eu</name>
    <dbReference type="NCBI Taxonomy" id="1348657"/>
    <lineage>
        <taxon>Bacteria</taxon>
        <taxon>Pseudomonadati</taxon>
        <taxon>Pseudomonadota</taxon>
        <taxon>Betaproteobacteria</taxon>
        <taxon>Rhodocyclales</taxon>
        <taxon>Zoogloeaceae</taxon>
        <taxon>Thauera</taxon>
    </lineage>
</organism>